<protein>
    <recommendedName>
        <fullName evidence="3">F-box domain-containing protein</fullName>
    </recommendedName>
</protein>
<dbReference type="SUPFAM" id="SSF52047">
    <property type="entry name" value="RNI-like"/>
    <property type="match status" value="1"/>
</dbReference>
<proteinExistence type="predicted"/>
<evidence type="ECO:0008006" key="3">
    <source>
        <dbReference type="Google" id="ProtNLM"/>
    </source>
</evidence>
<accession>A0A166CLU7</accession>
<dbReference type="AlphaFoldDB" id="A0A166CLU7"/>
<gene>
    <name evidence="1" type="ORF">FIBSPDRAFT_122729</name>
</gene>
<name>A0A166CLU7_9AGAM</name>
<dbReference type="OrthoDB" id="3056922at2759"/>
<evidence type="ECO:0000313" key="2">
    <source>
        <dbReference type="Proteomes" id="UP000076532"/>
    </source>
</evidence>
<dbReference type="EMBL" id="KV417627">
    <property type="protein sequence ID" value="KZP13794.1"/>
    <property type="molecule type" value="Genomic_DNA"/>
</dbReference>
<dbReference type="Gene3D" id="3.80.10.10">
    <property type="entry name" value="Ribonuclease Inhibitor"/>
    <property type="match status" value="1"/>
</dbReference>
<organism evidence="1 2">
    <name type="scientific">Athelia psychrophila</name>
    <dbReference type="NCBI Taxonomy" id="1759441"/>
    <lineage>
        <taxon>Eukaryota</taxon>
        <taxon>Fungi</taxon>
        <taxon>Dikarya</taxon>
        <taxon>Basidiomycota</taxon>
        <taxon>Agaricomycotina</taxon>
        <taxon>Agaricomycetes</taxon>
        <taxon>Agaricomycetidae</taxon>
        <taxon>Atheliales</taxon>
        <taxon>Atheliaceae</taxon>
        <taxon>Athelia</taxon>
    </lineage>
</organism>
<reference evidence="1 2" key="1">
    <citation type="journal article" date="2016" name="Mol. Biol. Evol.">
        <title>Comparative Genomics of Early-Diverging Mushroom-Forming Fungi Provides Insights into the Origins of Lignocellulose Decay Capabilities.</title>
        <authorList>
            <person name="Nagy L.G."/>
            <person name="Riley R."/>
            <person name="Tritt A."/>
            <person name="Adam C."/>
            <person name="Daum C."/>
            <person name="Floudas D."/>
            <person name="Sun H."/>
            <person name="Yadav J.S."/>
            <person name="Pangilinan J."/>
            <person name="Larsson K.H."/>
            <person name="Matsuura K."/>
            <person name="Barry K."/>
            <person name="Labutti K."/>
            <person name="Kuo R."/>
            <person name="Ohm R.A."/>
            <person name="Bhattacharya S.S."/>
            <person name="Shirouzu T."/>
            <person name="Yoshinaga Y."/>
            <person name="Martin F.M."/>
            <person name="Grigoriev I.V."/>
            <person name="Hibbett D.S."/>
        </authorList>
    </citation>
    <scope>NUCLEOTIDE SEQUENCE [LARGE SCALE GENOMIC DNA]</scope>
    <source>
        <strain evidence="1 2">CBS 109695</strain>
    </source>
</reference>
<dbReference type="InterPro" id="IPR032675">
    <property type="entry name" value="LRR_dom_sf"/>
</dbReference>
<dbReference type="Proteomes" id="UP000076532">
    <property type="component" value="Unassembled WGS sequence"/>
</dbReference>
<evidence type="ECO:0000313" key="1">
    <source>
        <dbReference type="EMBL" id="KZP13794.1"/>
    </source>
</evidence>
<sequence length="474" mass="53026">MNPSTSLPEMPTSIYFCPAAQCLSVQLVKIIFLFATSPTEQACDQVNDELPNFAAFATSQGVAQALSHVSPSWRSLAITYPDLWTSFRISPTPNSIRYFEQVISPRVGPHLLQGQIYVHDTPPIASIQAIGELLRPHMLSVIQVVAPSSQRLKPLLSAMQLSRLQGLRTLSIENRDENGKFHVNLPNSFSSLRSLLIHNADGLAICLMLNLTSLVLSGRKKRIPLCDLMAALSNAQNLKRLSLIDTPVQFGPNKIIDVQPIELPHLDHVSILGFRSRGEPTRRYLGKLFDSFVVPNTCIGSLSVDVGWEAAEVYSVLRLPVAETKIWCLRSLRLAFRDEMLPSHDHVADLFKTTPPINQASLHITTYGYTICTTLGARQDVPVRYDIRVPGLKTLELFFDTSQFKRFVATAGAKRNGGLKRFQCDTETFMLLESKGDWEFPLPKKTDACQGHVHITLENRPHDVPWLCLRQWPV</sequence>
<keyword evidence="2" id="KW-1185">Reference proteome</keyword>